<evidence type="ECO:0000256" key="2">
    <source>
        <dbReference type="ARBA" id="ARBA00022989"/>
    </source>
</evidence>
<keyword evidence="1 4" id="KW-0812">Transmembrane</keyword>
<dbReference type="Proteomes" id="UP001529510">
    <property type="component" value="Unassembled WGS sequence"/>
</dbReference>
<evidence type="ECO:0000259" key="5">
    <source>
        <dbReference type="PROSITE" id="PS50929"/>
    </source>
</evidence>
<reference evidence="6 7" key="1">
    <citation type="submission" date="2024-05" db="EMBL/GenBank/DDBJ databases">
        <title>Genome sequencing and assembly of Indian major carp, Cirrhinus mrigala (Hamilton, 1822).</title>
        <authorList>
            <person name="Mohindra V."/>
            <person name="Chowdhury L.M."/>
            <person name="Lal K."/>
            <person name="Jena J.K."/>
        </authorList>
    </citation>
    <scope>NUCLEOTIDE SEQUENCE [LARGE SCALE GENOMIC DNA]</scope>
    <source>
        <strain evidence="6">CM1030</strain>
        <tissue evidence="6">Blood</tissue>
    </source>
</reference>
<feature type="non-terminal residue" evidence="6">
    <location>
        <position position="1"/>
    </location>
</feature>
<dbReference type="SUPFAM" id="SSF90123">
    <property type="entry name" value="ABC transporter transmembrane region"/>
    <property type="match status" value="1"/>
</dbReference>
<proteinExistence type="predicted"/>
<sequence>YFNNEKYEAERYDGFLKVYESSSLKTTSTLAMLNFGQSAIFSVGLTAIMVLASKGIMA</sequence>
<evidence type="ECO:0000256" key="4">
    <source>
        <dbReference type="SAM" id="Phobius"/>
    </source>
</evidence>
<dbReference type="EMBL" id="JAMKFB020000014">
    <property type="protein sequence ID" value="KAL0176879.1"/>
    <property type="molecule type" value="Genomic_DNA"/>
</dbReference>
<comment type="caution">
    <text evidence="6">The sequence shown here is derived from an EMBL/GenBank/DDBJ whole genome shotgun (WGS) entry which is preliminary data.</text>
</comment>
<evidence type="ECO:0000256" key="1">
    <source>
        <dbReference type="ARBA" id="ARBA00022692"/>
    </source>
</evidence>
<dbReference type="InterPro" id="IPR036640">
    <property type="entry name" value="ABC1_TM_sf"/>
</dbReference>
<evidence type="ECO:0000313" key="7">
    <source>
        <dbReference type="Proteomes" id="UP001529510"/>
    </source>
</evidence>
<dbReference type="PROSITE" id="PS50929">
    <property type="entry name" value="ABC_TM1F"/>
    <property type="match status" value="1"/>
</dbReference>
<evidence type="ECO:0000256" key="3">
    <source>
        <dbReference type="ARBA" id="ARBA00023136"/>
    </source>
</evidence>
<dbReference type="Gene3D" id="1.20.1560.10">
    <property type="entry name" value="ABC transporter type 1, transmembrane domain"/>
    <property type="match status" value="1"/>
</dbReference>
<feature type="non-terminal residue" evidence="6">
    <location>
        <position position="58"/>
    </location>
</feature>
<gene>
    <name evidence="6" type="ORF">M9458_029209</name>
</gene>
<keyword evidence="2 4" id="KW-1133">Transmembrane helix</keyword>
<accession>A0ABD0PS65</accession>
<organism evidence="6 7">
    <name type="scientific">Cirrhinus mrigala</name>
    <name type="common">Mrigala</name>
    <dbReference type="NCBI Taxonomy" id="683832"/>
    <lineage>
        <taxon>Eukaryota</taxon>
        <taxon>Metazoa</taxon>
        <taxon>Chordata</taxon>
        <taxon>Craniata</taxon>
        <taxon>Vertebrata</taxon>
        <taxon>Euteleostomi</taxon>
        <taxon>Actinopterygii</taxon>
        <taxon>Neopterygii</taxon>
        <taxon>Teleostei</taxon>
        <taxon>Ostariophysi</taxon>
        <taxon>Cypriniformes</taxon>
        <taxon>Cyprinidae</taxon>
        <taxon>Labeoninae</taxon>
        <taxon>Labeonini</taxon>
        <taxon>Cirrhinus</taxon>
    </lineage>
</organism>
<keyword evidence="3 4" id="KW-0472">Membrane</keyword>
<keyword evidence="7" id="KW-1185">Reference proteome</keyword>
<dbReference type="InterPro" id="IPR011527">
    <property type="entry name" value="ABC1_TM_dom"/>
</dbReference>
<feature type="transmembrane region" description="Helical" evidence="4">
    <location>
        <begin position="31"/>
        <end position="52"/>
    </location>
</feature>
<dbReference type="AlphaFoldDB" id="A0ABD0PS65"/>
<protein>
    <recommendedName>
        <fullName evidence="5">ABC transmembrane type-1 domain-containing protein</fullName>
    </recommendedName>
</protein>
<evidence type="ECO:0000313" key="6">
    <source>
        <dbReference type="EMBL" id="KAL0176879.1"/>
    </source>
</evidence>
<name>A0ABD0PS65_CIRMR</name>
<feature type="domain" description="ABC transmembrane type-1" evidence="5">
    <location>
        <begin position="1"/>
        <end position="58"/>
    </location>
</feature>